<protein>
    <submittedName>
        <fullName evidence="4">General stress protein</fullName>
    </submittedName>
</protein>
<evidence type="ECO:0000256" key="1">
    <source>
        <dbReference type="ARBA" id="ARBA00008128"/>
    </source>
</evidence>
<reference evidence="3" key="2">
    <citation type="submission" date="2020-08" db="EMBL/GenBank/DDBJ databases">
        <title>Changes in the skin microbiome associated with squamous cell carcinoma in transplant recipients.</title>
        <authorList>
            <person name="Zaugg J."/>
            <person name="Krueger A."/>
            <person name="Lachner N."/>
        </authorList>
    </citation>
    <scope>NUCLEOTIDE SEQUENCE</scope>
    <source>
        <strain evidence="3">R5988</strain>
    </source>
</reference>
<dbReference type="InterPro" id="IPR025889">
    <property type="entry name" value="GSP17M-like_dom"/>
</dbReference>
<comment type="similarity">
    <text evidence="1">Belongs to the UPF0355 family.</text>
</comment>
<gene>
    <name evidence="5" type="ORF">CTJ08_05600</name>
    <name evidence="3" type="ORF">H3963_05235</name>
    <name evidence="4" type="ORF">I3V53_05685</name>
</gene>
<dbReference type="KEGG" id="seps:DP17_1463"/>
<dbReference type="OrthoDB" id="2409186at2"/>
<evidence type="ECO:0000313" key="6">
    <source>
        <dbReference type="Proteomes" id="UP000228502"/>
    </source>
</evidence>
<dbReference type="GeneID" id="50019662"/>
<evidence type="ECO:0000259" key="2">
    <source>
        <dbReference type="Pfam" id="PF11181"/>
    </source>
</evidence>
<dbReference type="Pfam" id="PF11181">
    <property type="entry name" value="YflT"/>
    <property type="match status" value="1"/>
</dbReference>
<comment type="caution">
    <text evidence="4">The sequence shown here is derived from an EMBL/GenBank/DDBJ whole genome shotgun (WGS) entry which is preliminary data.</text>
</comment>
<dbReference type="AlphaFoldDB" id="A0A2G7HZI6"/>
<dbReference type="Proteomes" id="UP000648077">
    <property type="component" value="Unassembled WGS sequence"/>
</dbReference>
<feature type="domain" description="General stress protein 17M-like" evidence="2">
    <location>
        <begin position="3"/>
        <end position="94"/>
    </location>
</feature>
<name>A0A2G7HZI6_STAEP</name>
<sequence length="135" mass="15129">MAKITVVNNQDELYKVINQKKSEGYLETELAVISKSKLHLDDLHNSQISLMATSGSFSDRMSRLLTGEDGEETVLSRYDLTDNELEGYKQDILNDKMLVVANSDRSSHDEVEDNNAAYKEVDITHYAAESEGPKA</sequence>
<reference evidence="4" key="3">
    <citation type="submission" date="2020-11" db="EMBL/GenBank/DDBJ databases">
        <title>Molecular epidemiology and genomic profiles of multidrug-resistant bacteria collected from clinical sources in South Africa.</title>
        <authorList>
            <person name="Asante J."/>
            <person name="Amoako D.G."/>
        </authorList>
    </citation>
    <scope>NUCLEOTIDE SEQUENCE</scope>
    <source>
        <strain evidence="4">C68</strain>
    </source>
</reference>
<evidence type="ECO:0000313" key="7">
    <source>
        <dbReference type="Proteomes" id="UP000622362"/>
    </source>
</evidence>
<dbReference type="Proteomes" id="UP000622362">
    <property type="component" value="Unassembled WGS sequence"/>
</dbReference>
<accession>A0A2G7HZI6</accession>
<dbReference type="RefSeq" id="WP_001829411.1">
    <property type="nucleotide sequence ID" value="NZ_AP019721.1"/>
</dbReference>
<evidence type="ECO:0000313" key="4">
    <source>
        <dbReference type="EMBL" id="MBF9303576.1"/>
    </source>
</evidence>
<dbReference type="EMBL" id="PEJG01000005">
    <property type="protein sequence ID" value="PIH10534.1"/>
    <property type="molecule type" value="Genomic_DNA"/>
</dbReference>
<dbReference type="Proteomes" id="UP000228502">
    <property type="component" value="Unassembled WGS sequence"/>
</dbReference>
<organism evidence="4 7">
    <name type="scientific">Staphylococcus epidermidis</name>
    <dbReference type="NCBI Taxonomy" id="1282"/>
    <lineage>
        <taxon>Bacteria</taxon>
        <taxon>Bacillati</taxon>
        <taxon>Bacillota</taxon>
        <taxon>Bacilli</taxon>
        <taxon>Bacillales</taxon>
        <taxon>Staphylococcaceae</taxon>
        <taxon>Staphylococcus</taxon>
    </lineage>
</organism>
<dbReference type="EMBL" id="JADPYN010000008">
    <property type="protein sequence ID" value="MBF9303576.1"/>
    <property type="molecule type" value="Genomic_DNA"/>
</dbReference>
<evidence type="ECO:0000313" key="3">
    <source>
        <dbReference type="EMBL" id="MBF2229858.1"/>
    </source>
</evidence>
<proteinExistence type="inferred from homology"/>
<evidence type="ECO:0000313" key="5">
    <source>
        <dbReference type="EMBL" id="PIH10534.1"/>
    </source>
</evidence>
<reference evidence="5 6" key="1">
    <citation type="submission" date="2017-10" db="EMBL/GenBank/DDBJ databases">
        <title>genome sequences of Staph epi in chlorhexidine trial.</title>
        <authorList>
            <person name="Greninger A.L."/>
            <person name="Addetia A."/>
            <person name="Qin X."/>
            <person name="Zerr D."/>
        </authorList>
    </citation>
    <scope>NUCLEOTIDE SEQUENCE [LARGE SCALE GENOMIC DNA]</scope>
    <source>
        <strain evidence="5 6">SCH-17</strain>
    </source>
</reference>
<dbReference type="EMBL" id="JACGQI010000006">
    <property type="protein sequence ID" value="MBF2229858.1"/>
    <property type="molecule type" value="Genomic_DNA"/>
</dbReference>
<dbReference type="OMA" id="ITHYANE"/>